<keyword evidence="4 7" id="KW-0812">Transmembrane</keyword>
<comment type="subcellular location">
    <subcellularLocation>
        <location evidence="1 7">Cell membrane</location>
        <topology evidence="1 7">Multi-pass membrane protein</topology>
    </subcellularLocation>
</comment>
<evidence type="ECO:0000256" key="2">
    <source>
        <dbReference type="ARBA" id="ARBA00009784"/>
    </source>
</evidence>
<keyword evidence="3" id="KW-1003">Cell membrane</keyword>
<evidence type="ECO:0000256" key="1">
    <source>
        <dbReference type="ARBA" id="ARBA00004651"/>
    </source>
</evidence>
<evidence type="ECO:0000313" key="8">
    <source>
        <dbReference type="EMBL" id="MFM2483608.1"/>
    </source>
</evidence>
<evidence type="ECO:0000256" key="3">
    <source>
        <dbReference type="ARBA" id="ARBA00022475"/>
    </source>
</evidence>
<comment type="caution">
    <text evidence="8">The sequence shown here is derived from an EMBL/GenBank/DDBJ whole genome shotgun (WGS) entry which is preliminary data.</text>
</comment>
<feature type="transmembrane region" description="Helical" evidence="7">
    <location>
        <begin position="111"/>
        <end position="130"/>
    </location>
</feature>
<dbReference type="InterPro" id="IPR002771">
    <property type="entry name" value="Multi_antbiot-R_MarC"/>
</dbReference>
<feature type="transmembrane region" description="Helical" evidence="7">
    <location>
        <begin position="180"/>
        <end position="201"/>
    </location>
</feature>
<reference evidence="8 9" key="1">
    <citation type="journal article" date="2013" name="Int. J. Syst. Evol. Microbiol.">
        <title>Celerinatantimonas yamalensis sp. nov., a cold-adapted diazotrophic bacterium from a cold permafrost brine.</title>
        <authorList>
            <person name="Shcherbakova V."/>
            <person name="Chuvilskaya N."/>
            <person name="Rivkina E."/>
            <person name="Demidov N."/>
            <person name="Uchaeva V."/>
            <person name="Suetin S."/>
            <person name="Suzina N."/>
            <person name="Gilichinsky D."/>
        </authorList>
    </citation>
    <scope>NUCLEOTIDE SEQUENCE [LARGE SCALE GENOMIC DNA]</scope>
    <source>
        <strain evidence="8 9">C7</strain>
    </source>
</reference>
<evidence type="ECO:0000256" key="4">
    <source>
        <dbReference type="ARBA" id="ARBA00022692"/>
    </source>
</evidence>
<evidence type="ECO:0000313" key="9">
    <source>
        <dbReference type="Proteomes" id="UP001629953"/>
    </source>
</evidence>
<feature type="transmembrane region" description="Helical" evidence="7">
    <location>
        <begin position="7"/>
        <end position="30"/>
    </location>
</feature>
<dbReference type="NCBIfam" id="TIGR00427">
    <property type="entry name" value="NAAT family transporter"/>
    <property type="match status" value="1"/>
</dbReference>
<accession>A0ABW9G2L6</accession>
<keyword evidence="5 7" id="KW-1133">Transmembrane helix</keyword>
<dbReference type="PANTHER" id="PTHR33508:SF1">
    <property type="entry name" value="UPF0056 MEMBRANE PROTEIN YHCE"/>
    <property type="match status" value="1"/>
</dbReference>
<evidence type="ECO:0000256" key="6">
    <source>
        <dbReference type="ARBA" id="ARBA00023136"/>
    </source>
</evidence>
<evidence type="ECO:0000256" key="5">
    <source>
        <dbReference type="ARBA" id="ARBA00022989"/>
    </source>
</evidence>
<comment type="caution">
    <text evidence="7">Lacks conserved residue(s) required for the propagation of feature annotation.</text>
</comment>
<dbReference type="PANTHER" id="PTHR33508">
    <property type="entry name" value="UPF0056 MEMBRANE PROTEIN YHCE"/>
    <property type="match status" value="1"/>
</dbReference>
<dbReference type="Proteomes" id="UP001629953">
    <property type="component" value="Unassembled WGS sequence"/>
</dbReference>
<name>A0ABW9G2L6_9GAMM</name>
<organism evidence="8 9">
    <name type="scientific">Celerinatantimonas yamalensis</name>
    <dbReference type="NCBI Taxonomy" id="559956"/>
    <lineage>
        <taxon>Bacteria</taxon>
        <taxon>Pseudomonadati</taxon>
        <taxon>Pseudomonadota</taxon>
        <taxon>Gammaproteobacteria</taxon>
        <taxon>Celerinatantimonadaceae</taxon>
        <taxon>Celerinatantimonas</taxon>
    </lineage>
</organism>
<keyword evidence="6 7" id="KW-0472">Membrane</keyword>
<dbReference type="EMBL" id="JBEQCT010000001">
    <property type="protein sequence ID" value="MFM2483608.1"/>
    <property type="molecule type" value="Genomic_DNA"/>
</dbReference>
<comment type="similarity">
    <text evidence="2 7">Belongs to the UPF0056 (MarC) family.</text>
</comment>
<protein>
    <recommendedName>
        <fullName evidence="7">UPF0056 membrane protein</fullName>
    </recommendedName>
</protein>
<proteinExistence type="inferred from homology"/>
<dbReference type="Pfam" id="PF01914">
    <property type="entry name" value="MarC"/>
    <property type="match status" value="1"/>
</dbReference>
<keyword evidence="9" id="KW-1185">Reference proteome</keyword>
<sequence>MKMLIYIINVCVKFFFMCAPFFVLSTYIAITRRWEDSVRRTLAIKVMVASILMCVIVYIGGDFIFALFGINIHSFRIGTGVILLLTAIQLSSGGDSSSNVGPDVTPSDVMIVPLTTPVVVGPAILGSIVVMAAEAHTITTRIADLTGITLAMLMVGFILYMSSTVERLVTKQGISVMTKISGLILSAIAAQMIMTGIKAFIH</sequence>
<evidence type="ECO:0000256" key="7">
    <source>
        <dbReference type="RuleBase" id="RU362048"/>
    </source>
</evidence>
<feature type="transmembrane region" description="Helical" evidence="7">
    <location>
        <begin position="42"/>
        <end position="68"/>
    </location>
</feature>
<gene>
    <name evidence="8" type="ORF">ABUE30_00700</name>
</gene>
<feature type="transmembrane region" description="Helical" evidence="7">
    <location>
        <begin position="142"/>
        <end position="160"/>
    </location>
</feature>